<feature type="signal peptide" evidence="2">
    <location>
        <begin position="1"/>
        <end position="24"/>
    </location>
</feature>
<proteinExistence type="predicted"/>
<evidence type="ECO:0008006" key="5">
    <source>
        <dbReference type="Google" id="ProtNLM"/>
    </source>
</evidence>
<dbReference type="RefSeq" id="WP_083479920.1">
    <property type="nucleotide sequence ID" value="NZ_AZGO01000062.1"/>
</dbReference>
<name>A0A922PU30_9LACO</name>
<dbReference type="PROSITE" id="PS51257">
    <property type="entry name" value="PROKAR_LIPOPROTEIN"/>
    <property type="match status" value="1"/>
</dbReference>
<accession>A0A922PU30</accession>
<comment type="caution">
    <text evidence="3">The sequence shown here is derived from an EMBL/GenBank/DDBJ whole genome shotgun (WGS) entry which is preliminary data.</text>
</comment>
<sequence>MKLSAKLFSTVAACGMVLSLAACGNTSKTSSAKSEAVQSSRVTKKHNSNKENANKGSQKTSASNNSSSKTSSSSNVTSGSTSSDRYSVTATSESANGSSKSASVVKKQSASQQATMNATDAKNIVKEHIGNQLNNRGVAGQSTSDLPSIDSIDGYTATQNGTNNWTVSGNGHTYNVTASSVTGN</sequence>
<protein>
    <recommendedName>
        <fullName evidence="5">Lipoprotein</fullName>
    </recommendedName>
</protein>
<dbReference type="AlphaFoldDB" id="A0A922PU30"/>
<feature type="compositionally biased region" description="Polar residues" evidence="1">
    <location>
        <begin position="28"/>
        <end position="41"/>
    </location>
</feature>
<reference evidence="3 4" key="1">
    <citation type="journal article" date="2015" name="Genome Announc.">
        <title>Expanding the biotechnology potential of lactobacilli through comparative genomics of 213 strains and associated genera.</title>
        <authorList>
            <person name="Sun Z."/>
            <person name="Harris H.M."/>
            <person name="McCann A."/>
            <person name="Guo C."/>
            <person name="Argimon S."/>
            <person name="Zhang W."/>
            <person name="Yang X."/>
            <person name="Jeffery I.B."/>
            <person name="Cooney J.C."/>
            <person name="Kagawa T.F."/>
            <person name="Liu W."/>
            <person name="Song Y."/>
            <person name="Salvetti E."/>
            <person name="Wrobel A."/>
            <person name="Rasinkangas P."/>
            <person name="Parkhill J."/>
            <person name="Rea M.C."/>
            <person name="O'Sullivan O."/>
            <person name="Ritari J."/>
            <person name="Douillard F.P."/>
            <person name="Paul Ross R."/>
            <person name="Yang R."/>
            <person name="Briner A.E."/>
            <person name="Felis G.E."/>
            <person name="de Vos W.M."/>
            <person name="Barrangou R."/>
            <person name="Klaenhammer T.R."/>
            <person name="Caufield P.W."/>
            <person name="Cui Y."/>
            <person name="Zhang H."/>
            <person name="O'Toole P.W."/>
        </authorList>
    </citation>
    <scope>NUCLEOTIDE SEQUENCE [LARGE SCALE GENOMIC DNA]</scope>
    <source>
        <strain evidence="3 4">DSM 8475</strain>
    </source>
</reference>
<dbReference type="Proteomes" id="UP000051085">
    <property type="component" value="Unassembled WGS sequence"/>
</dbReference>
<feature type="compositionally biased region" description="Polar residues" evidence="1">
    <location>
        <begin position="84"/>
        <end position="97"/>
    </location>
</feature>
<gene>
    <name evidence="3" type="ORF">FD34_GL000646</name>
</gene>
<feature type="compositionally biased region" description="Low complexity" evidence="1">
    <location>
        <begin position="60"/>
        <end position="83"/>
    </location>
</feature>
<evidence type="ECO:0000256" key="1">
    <source>
        <dbReference type="SAM" id="MobiDB-lite"/>
    </source>
</evidence>
<evidence type="ECO:0000313" key="4">
    <source>
        <dbReference type="Proteomes" id="UP000051085"/>
    </source>
</evidence>
<evidence type="ECO:0000313" key="3">
    <source>
        <dbReference type="EMBL" id="KRM35587.1"/>
    </source>
</evidence>
<dbReference type="GeneID" id="87979200"/>
<keyword evidence="2" id="KW-0732">Signal</keyword>
<feature type="region of interest" description="Disordered" evidence="1">
    <location>
        <begin position="28"/>
        <end position="117"/>
    </location>
</feature>
<organism evidence="3 4">
    <name type="scientific">Limosilactobacillus pontis DSM 8475</name>
    <dbReference type="NCBI Taxonomy" id="1423794"/>
    <lineage>
        <taxon>Bacteria</taxon>
        <taxon>Bacillati</taxon>
        <taxon>Bacillota</taxon>
        <taxon>Bacilli</taxon>
        <taxon>Lactobacillales</taxon>
        <taxon>Lactobacillaceae</taxon>
        <taxon>Limosilactobacillus</taxon>
    </lineage>
</organism>
<evidence type="ECO:0000256" key="2">
    <source>
        <dbReference type="SAM" id="SignalP"/>
    </source>
</evidence>
<feature type="compositionally biased region" description="Low complexity" evidence="1">
    <location>
        <begin position="98"/>
        <end position="114"/>
    </location>
</feature>
<dbReference type="EMBL" id="AZGO01000062">
    <property type="protein sequence ID" value="KRM35587.1"/>
    <property type="molecule type" value="Genomic_DNA"/>
</dbReference>
<feature type="chain" id="PRO_5038517835" description="Lipoprotein" evidence="2">
    <location>
        <begin position="25"/>
        <end position="184"/>
    </location>
</feature>